<dbReference type="OrthoDB" id="4776573at2759"/>
<keyword evidence="3" id="KW-1185">Reference proteome</keyword>
<sequence length="668" mass="74221">MSVRRFGSLRSSLGSSLRSSISNSSNENRQSHSGRPSIQSSQSSSQSSSQGQISKYTSAQSPVETLLPIEEERYDAYFDRTFDLLATVPPHEISIDQKTEVFQQLIDDYEKKNEQHIFPKFPADIRQKIYSFCFNDCASRKISLSPKFATRAIFPDDYFASPWNVLDPVWGGLRASRALRYDLMNYFWTSYHFHVTLNVFSGPVFSPLSHIWLLKFLDRIQRLTIESDFTRFGGSSLKIAPAFGHNNDKVEDLLLGLIKRLVERSGKLTMTELNLMCRRYAGCRPYTNGPTKSAVEYCPDNPIYIFDAMANLRGILQRCRVSGFMLEYTEQLLTAAFTDGDRKPEFIKPIDCAWPPMPPSSIPPSLAPPPSNITSNSGSNLQYTSPFPPFGLGIEYGDLSPDAIWTLSPASASPPGILGLHHSKSFAEEVEEGMKGYSILCDLPLTLERTGGWVNEQSGCDDTEATLKSSNQPPSGARASMFSNYSSQNQQTSSINWTNPYFSVRESMISDSSGPTGASTPRSQPVQQGGILCTRTFSISDGTRTPSPERCSTPKSPEALNELNERDPAFIRALNAMKSQSQIEANEQDPAFIRTVEAMRSNSQTPTSPITPIIGDYRPQSFMSTTTTTIESPAERSIPSATVPKNGSAGIIKRRYLSFMGRFRGRTN</sequence>
<feature type="compositionally biased region" description="Polar residues" evidence="1">
    <location>
        <begin position="465"/>
        <end position="474"/>
    </location>
</feature>
<protein>
    <submittedName>
        <fullName evidence="2">Uncharacterized protein</fullName>
    </submittedName>
</protein>
<organism evidence="2 3">
    <name type="scientific">Hyaloscypha hepaticicola</name>
    <dbReference type="NCBI Taxonomy" id="2082293"/>
    <lineage>
        <taxon>Eukaryota</taxon>
        <taxon>Fungi</taxon>
        <taxon>Dikarya</taxon>
        <taxon>Ascomycota</taxon>
        <taxon>Pezizomycotina</taxon>
        <taxon>Leotiomycetes</taxon>
        <taxon>Helotiales</taxon>
        <taxon>Hyaloscyphaceae</taxon>
        <taxon>Hyaloscypha</taxon>
    </lineage>
</organism>
<dbReference type="STRING" id="1745343.A0A2J6QEL5"/>
<name>A0A2J6QEL5_9HELO</name>
<proteinExistence type="predicted"/>
<evidence type="ECO:0000313" key="3">
    <source>
        <dbReference type="Proteomes" id="UP000235672"/>
    </source>
</evidence>
<reference evidence="2 3" key="1">
    <citation type="submission" date="2016-05" db="EMBL/GenBank/DDBJ databases">
        <title>A degradative enzymes factory behind the ericoid mycorrhizal symbiosis.</title>
        <authorList>
            <consortium name="DOE Joint Genome Institute"/>
            <person name="Martino E."/>
            <person name="Morin E."/>
            <person name="Grelet G."/>
            <person name="Kuo A."/>
            <person name="Kohler A."/>
            <person name="Daghino S."/>
            <person name="Barry K."/>
            <person name="Choi C."/>
            <person name="Cichocki N."/>
            <person name="Clum A."/>
            <person name="Copeland A."/>
            <person name="Hainaut M."/>
            <person name="Haridas S."/>
            <person name="Labutti K."/>
            <person name="Lindquist E."/>
            <person name="Lipzen A."/>
            <person name="Khouja H.-R."/>
            <person name="Murat C."/>
            <person name="Ohm R."/>
            <person name="Olson A."/>
            <person name="Spatafora J."/>
            <person name="Veneault-Fourrey C."/>
            <person name="Henrissat B."/>
            <person name="Grigoriev I."/>
            <person name="Martin F."/>
            <person name="Perotto S."/>
        </authorList>
    </citation>
    <scope>NUCLEOTIDE SEQUENCE [LARGE SCALE GENOMIC DNA]</scope>
    <source>
        <strain evidence="2 3">UAMH 7357</strain>
    </source>
</reference>
<feature type="compositionally biased region" description="Low complexity" evidence="1">
    <location>
        <begin position="8"/>
        <end position="54"/>
    </location>
</feature>
<dbReference type="Proteomes" id="UP000235672">
    <property type="component" value="Unassembled WGS sequence"/>
</dbReference>
<feature type="compositionally biased region" description="Polar residues" evidence="1">
    <location>
        <begin position="535"/>
        <end position="546"/>
    </location>
</feature>
<feature type="region of interest" description="Disordered" evidence="1">
    <location>
        <begin position="1"/>
        <end position="59"/>
    </location>
</feature>
<evidence type="ECO:0000256" key="1">
    <source>
        <dbReference type="SAM" id="MobiDB-lite"/>
    </source>
</evidence>
<gene>
    <name evidence="2" type="ORF">NA56DRAFT_494680</name>
</gene>
<feature type="region of interest" description="Disordered" evidence="1">
    <location>
        <begin position="457"/>
        <end position="482"/>
    </location>
</feature>
<feature type="region of interest" description="Disordered" evidence="1">
    <location>
        <begin position="508"/>
        <end position="560"/>
    </location>
</feature>
<dbReference type="AlphaFoldDB" id="A0A2J6QEL5"/>
<feature type="compositionally biased region" description="Polar residues" evidence="1">
    <location>
        <begin position="509"/>
        <end position="527"/>
    </location>
</feature>
<accession>A0A2J6QEL5</accession>
<dbReference type="EMBL" id="KZ613472">
    <property type="protein sequence ID" value="PMD24668.1"/>
    <property type="molecule type" value="Genomic_DNA"/>
</dbReference>
<evidence type="ECO:0000313" key="2">
    <source>
        <dbReference type="EMBL" id="PMD24668.1"/>
    </source>
</evidence>